<keyword evidence="1" id="KW-0202">Cytokine</keyword>
<dbReference type="SUPFAM" id="SSF54117">
    <property type="entry name" value="Interleukin 8-like chemokines"/>
    <property type="match status" value="1"/>
</dbReference>
<feature type="domain" description="Chemokine interleukin-8-like" evidence="3">
    <location>
        <begin position="31"/>
        <end position="88"/>
    </location>
</feature>
<evidence type="ECO:0000313" key="5">
    <source>
        <dbReference type="Proteomes" id="UP001311232"/>
    </source>
</evidence>
<protein>
    <recommendedName>
        <fullName evidence="3">Chemokine interleukin-8-like domain-containing protein</fullName>
    </recommendedName>
</protein>
<dbReference type="InterPro" id="IPR036048">
    <property type="entry name" value="Interleukin_8-like_sf"/>
</dbReference>
<dbReference type="Pfam" id="PF00048">
    <property type="entry name" value="IL8"/>
    <property type="match status" value="1"/>
</dbReference>
<organism evidence="4 5">
    <name type="scientific">Crenichthys baileyi</name>
    <name type="common">White River springfish</name>
    <dbReference type="NCBI Taxonomy" id="28760"/>
    <lineage>
        <taxon>Eukaryota</taxon>
        <taxon>Metazoa</taxon>
        <taxon>Chordata</taxon>
        <taxon>Craniata</taxon>
        <taxon>Vertebrata</taxon>
        <taxon>Euteleostomi</taxon>
        <taxon>Actinopterygii</taxon>
        <taxon>Neopterygii</taxon>
        <taxon>Teleostei</taxon>
        <taxon>Neoteleostei</taxon>
        <taxon>Acanthomorphata</taxon>
        <taxon>Ovalentaria</taxon>
        <taxon>Atherinomorphae</taxon>
        <taxon>Cyprinodontiformes</taxon>
        <taxon>Goodeidae</taxon>
        <taxon>Crenichthys</taxon>
    </lineage>
</organism>
<evidence type="ECO:0000256" key="1">
    <source>
        <dbReference type="ARBA" id="ARBA00022514"/>
    </source>
</evidence>
<feature type="chain" id="PRO_5043743151" description="Chemokine interleukin-8-like domain-containing protein" evidence="2">
    <location>
        <begin position="22"/>
        <end position="95"/>
    </location>
</feature>
<gene>
    <name evidence="4" type="ORF">CRENBAI_025287</name>
</gene>
<accession>A0AAV9QTP2</accession>
<name>A0AAV9QTP2_9TELE</name>
<dbReference type="AlphaFoldDB" id="A0AAV9QTP2"/>
<dbReference type="InterPro" id="IPR001811">
    <property type="entry name" value="Chemokine_IL8-like_dom"/>
</dbReference>
<dbReference type="SMART" id="SM00199">
    <property type="entry name" value="SCY"/>
    <property type="match status" value="1"/>
</dbReference>
<evidence type="ECO:0000313" key="4">
    <source>
        <dbReference type="EMBL" id="KAK5599155.1"/>
    </source>
</evidence>
<comment type="caution">
    <text evidence="4">The sequence shown here is derived from an EMBL/GenBank/DDBJ whole genome shotgun (WGS) entry which is preliminary data.</text>
</comment>
<dbReference type="GO" id="GO:0006955">
    <property type="term" value="P:immune response"/>
    <property type="evidence" value="ECO:0007669"/>
    <property type="project" value="InterPro"/>
</dbReference>
<reference evidence="4 5" key="1">
    <citation type="submission" date="2021-06" db="EMBL/GenBank/DDBJ databases">
        <authorList>
            <person name="Palmer J.M."/>
        </authorList>
    </citation>
    <scope>NUCLEOTIDE SEQUENCE [LARGE SCALE GENOMIC DNA]</scope>
    <source>
        <strain evidence="4 5">MEX-2019</strain>
        <tissue evidence="4">Muscle</tissue>
    </source>
</reference>
<dbReference type="PANTHER" id="PTHR12015">
    <property type="entry name" value="SMALL INDUCIBLE CYTOKINE A"/>
    <property type="match status" value="1"/>
</dbReference>
<dbReference type="Gene3D" id="2.40.50.40">
    <property type="match status" value="1"/>
</dbReference>
<dbReference type="Proteomes" id="UP001311232">
    <property type="component" value="Unassembled WGS sequence"/>
</dbReference>
<evidence type="ECO:0000259" key="3">
    <source>
        <dbReference type="SMART" id="SM00199"/>
    </source>
</evidence>
<sequence length="95" mass="10718">MKTLLTLCLLIFLCFLCSSSAGPLGPGLVSKGSCCSHHTNMTIPKRRVKDLEMSPSHCKLRSVIVITERKKFCLDPNGSWTQELERQFGKEKRLH</sequence>
<feature type="signal peptide" evidence="2">
    <location>
        <begin position="1"/>
        <end position="21"/>
    </location>
</feature>
<dbReference type="GO" id="GO:0008009">
    <property type="term" value="F:chemokine activity"/>
    <property type="evidence" value="ECO:0007669"/>
    <property type="project" value="InterPro"/>
</dbReference>
<keyword evidence="2" id="KW-0732">Signal</keyword>
<dbReference type="InterPro" id="IPR039809">
    <property type="entry name" value="Chemokine_b/g/d"/>
</dbReference>
<keyword evidence="5" id="KW-1185">Reference proteome</keyword>
<dbReference type="GO" id="GO:0005615">
    <property type="term" value="C:extracellular space"/>
    <property type="evidence" value="ECO:0007669"/>
    <property type="project" value="UniProtKB-KW"/>
</dbReference>
<proteinExistence type="predicted"/>
<evidence type="ECO:0000256" key="2">
    <source>
        <dbReference type="SAM" id="SignalP"/>
    </source>
</evidence>
<dbReference type="EMBL" id="JAHHUM010002961">
    <property type="protein sequence ID" value="KAK5599155.1"/>
    <property type="molecule type" value="Genomic_DNA"/>
</dbReference>